<gene>
    <name evidence="4" type="ORF">Nepgr_026397</name>
</gene>
<dbReference type="Pfam" id="PF00313">
    <property type="entry name" value="CSD"/>
    <property type="match status" value="1"/>
</dbReference>
<dbReference type="InterPro" id="IPR001878">
    <property type="entry name" value="Znf_CCHC"/>
</dbReference>
<dbReference type="AlphaFoldDB" id="A0AAD3Y214"/>
<keyword evidence="5" id="KW-1185">Reference proteome</keyword>
<feature type="domain" description="CSD" evidence="3">
    <location>
        <begin position="6"/>
        <end position="72"/>
    </location>
</feature>
<reference evidence="4" key="1">
    <citation type="submission" date="2023-05" db="EMBL/GenBank/DDBJ databases">
        <title>Nepenthes gracilis genome sequencing.</title>
        <authorList>
            <person name="Fukushima K."/>
        </authorList>
    </citation>
    <scope>NUCLEOTIDE SEQUENCE</scope>
    <source>
        <strain evidence="4">SING2019-196</strain>
    </source>
</reference>
<dbReference type="PROSITE" id="PS50158">
    <property type="entry name" value="ZF_CCHC"/>
    <property type="match status" value="4"/>
</dbReference>
<dbReference type="GO" id="GO:0008270">
    <property type="term" value="F:zinc ion binding"/>
    <property type="evidence" value="ECO:0007669"/>
    <property type="project" value="UniProtKB-KW"/>
</dbReference>
<feature type="domain" description="CCHC-type" evidence="2">
    <location>
        <begin position="215"/>
        <end position="230"/>
    </location>
</feature>
<dbReference type="InterPro" id="IPR002059">
    <property type="entry name" value="CSP_DNA-bd"/>
</dbReference>
<dbReference type="SUPFAM" id="SSF50249">
    <property type="entry name" value="Nucleic acid-binding proteins"/>
    <property type="match status" value="1"/>
</dbReference>
<evidence type="ECO:0000259" key="2">
    <source>
        <dbReference type="PROSITE" id="PS50158"/>
    </source>
</evidence>
<dbReference type="InterPro" id="IPR036875">
    <property type="entry name" value="Znf_CCHC_sf"/>
</dbReference>
<dbReference type="Proteomes" id="UP001279734">
    <property type="component" value="Unassembled WGS sequence"/>
</dbReference>
<dbReference type="SUPFAM" id="SSF57756">
    <property type="entry name" value="Retrovirus zinc finger-like domains"/>
    <property type="match status" value="2"/>
</dbReference>
<feature type="domain" description="CCHC-type" evidence="2">
    <location>
        <begin position="152"/>
        <end position="167"/>
    </location>
</feature>
<dbReference type="PANTHER" id="PTHR46565">
    <property type="entry name" value="COLD SHOCK DOMAIN PROTEIN 2"/>
    <property type="match status" value="1"/>
</dbReference>
<name>A0AAD3Y214_NEPGR</name>
<organism evidence="4 5">
    <name type="scientific">Nepenthes gracilis</name>
    <name type="common">Slender pitcher plant</name>
    <dbReference type="NCBI Taxonomy" id="150966"/>
    <lineage>
        <taxon>Eukaryota</taxon>
        <taxon>Viridiplantae</taxon>
        <taxon>Streptophyta</taxon>
        <taxon>Embryophyta</taxon>
        <taxon>Tracheophyta</taxon>
        <taxon>Spermatophyta</taxon>
        <taxon>Magnoliopsida</taxon>
        <taxon>eudicotyledons</taxon>
        <taxon>Gunneridae</taxon>
        <taxon>Pentapetalae</taxon>
        <taxon>Caryophyllales</taxon>
        <taxon>Nepenthaceae</taxon>
        <taxon>Nepenthes</taxon>
    </lineage>
</organism>
<dbReference type="PANTHER" id="PTHR46565:SF20">
    <property type="entry name" value="COLD SHOCK DOMAIN-CONTAINING PROTEIN 4"/>
    <property type="match status" value="1"/>
</dbReference>
<dbReference type="PROSITE" id="PS00352">
    <property type="entry name" value="CSD_1"/>
    <property type="match status" value="1"/>
</dbReference>
<keyword evidence="1" id="KW-0863">Zinc-finger</keyword>
<dbReference type="EMBL" id="BSYO01000028">
    <property type="protein sequence ID" value="GMH24554.1"/>
    <property type="molecule type" value="Genomic_DNA"/>
</dbReference>
<keyword evidence="1" id="KW-0479">Metal-binding</keyword>
<keyword evidence="1" id="KW-0862">Zinc</keyword>
<evidence type="ECO:0000259" key="3">
    <source>
        <dbReference type="PROSITE" id="PS51857"/>
    </source>
</evidence>
<comment type="caution">
    <text evidence="4">The sequence shown here is derived from an EMBL/GenBank/DDBJ whole genome shotgun (WGS) entry which is preliminary data.</text>
</comment>
<dbReference type="SMART" id="SM00343">
    <property type="entry name" value="ZnF_C2HC"/>
    <property type="match status" value="4"/>
</dbReference>
<dbReference type="CDD" id="cd04458">
    <property type="entry name" value="CSP_CDS"/>
    <property type="match status" value="1"/>
</dbReference>
<feature type="domain" description="CCHC-type" evidence="2">
    <location>
        <begin position="179"/>
        <end position="194"/>
    </location>
</feature>
<dbReference type="PRINTS" id="PR00050">
    <property type="entry name" value="COLDSHOCK"/>
</dbReference>
<evidence type="ECO:0000313" key="5">
    <source>
        <dbReference type="Proteomes" id="UP001279734"/>
    </source>
</evidence>
<dbReference type="GO" id="GO:0003676">
    <property type="term" value="F:nucleic acid binding"/>
    <property type="evidence" value="ECO:0007669"/>
    <property type="project" value="InterPro"/>
</dbReference>
<feature type="domain" description="CCHC-type" evidence="2">
    <location>
        <begin position="128"/>
        <end position="143"/>
    </location>
</feature>
<evidence type="ECO:0000256" key="1">
    <source>
        <dbReference type="PROSITE-ProRule" id="PRU00047"/>
    </source>
</evidence>
<accession>A0AAD3Y214</accession>
<dbReference type="Gene3D" id="4.10.60.10">
    <property type="entry name" value="Zinc finger, CCHC-type"/>
    <property type="match status" value="3"/>
</dbReference>
<sequence>MAQETRSRGVVRWFNDSKGFGFIKPDDGGEDLFVHHSSINSDGFRTLSEGDAVEFSVTVGDNNKPKAVDVSGPDGSLITDNRRENFGGRGGGYRFNGRGGGGGGMGAGWRRNGRDGYGGGFGAAGGGCYSCGRPGHLARDCPNGGIGGGGNCYNCGQPGHIARECREGAIGGGSAAGACYNCGGYGHMARDCRQGGGSGGGFGRFGGGGGGGGGCYNCGQQGHTAKECPN</sequence>
<protein>
    <submittedName>
        <fullName evidence="4">Uncharacterized protein</fullName>
    </submittedName>
</protein>
<dbReference type="Gene3D" id="2.40.50.140">
    <property type="entry name" value="Nucleic acid-binding proteins"/>
    <property type="match status" value="1"/>
</dbReference>
<proteinExistence type="predicted"/>
<dbReference type="SMART" id="SM00357">
    <property type="entry name" value="CSP"/>
    <property type="match status" value="1"/>
</dbReference>
<dbReference type="InterPro" id="IPR012340">
    <property type="entry name" value="NA-bd_OB-fold"/>
</dbReference>
<dbReference type="Pfam" id="PF00098">
    <property type="entry name" value="zf-CCHC"/>
    <property type="match status" value="4"/>
</dbReference>
<evidence type="ECO:0000313" key="4">
    <source>
        <dbReference type="EMBL" id="GMH24554.1"/>
    </source>
</evidence>
<dbReference type="InterPro" id="IPR011129">
    <property type="entry name" value="CSD"/>
</dbReference>
<dbReference type="PROSITE" id="PS51857">
    <property type="entry name" value="CSD_2"/>
    <property type="match status" value="1"/>
</dbReference>
<dbReference type="InterPro" id="IPR019844">
    <property type="entry name" value="CSD_CS"/>
</dbReference>